<dbReference type="InterPro" id="IPR005182">
    <property type="entry name" value="YdbS-like_PH"/>
</dbReference>
<keyword evidence="1" id="KW-0812">Transmembrane</keyword>
<keyword evidence="4" id="KW-1185">Reference proteome</keyword>
<evidence type="ECO:0000313" key="3">
    <source>
        <dbReference type="EMBL" id="RAK44181.1"/>
    </source>
</evidence>
<proteinExistence type="predicted"/>
<reference evidence="3 4" key="1">
    <citation type="journal article" date="2018" name="Front. Microbiol.">
        <title>Description and Comparative Genomics of Macrococcus caseolyticus subsp. hominis subsp. nov., Macrococcus goetzii sp. nov., Macrococcus epidermidis sp. nov., and Macrococcus bohemicus sp. nov., Novel Macrococci From Human Clinical Material With Virulence Potential and Suspected Uptake of Foreign DNA by Natural Transformation.</title>
        <authorList>
            <person name="Maslanova I."/>
            <person name="Wertheimer Z."/>
            <person name="Sedlacek I."/>
            <person name="Svec P."/>
            <person name="Indrakova A."/>
            <person name="Kovarovic V."/>
            <person name="Schumann P."/>
            <person name="Sproer C."/>
            <person name="Kralova S."/>
            <person name="Sedo O."/>
            <person name="Kristofova L."/>
            <person name="Vrbovska V."/>
            <person name="Fuzik T."/>
            <person name="Petras P."/>
            <person name="Zdrahal Z."/>
            <person name="Ruzickova V."/>
            <person name="Doskar J."/>
            <person name="Pantucek R."/>
        </authorList>
    </citation>
    <scope>NUCLEOTIDE SEQUENCE [LARGE SCALE GENOMIC DNA]</scope>
    <source>
        <strain evidence="3 4">01/688</strain>
    </source>
</reference>
<comment type="caution">
    <text evidence="3">The sequence shown here is derived from an EMBL/GenBank/DDBJ whole genome shotgun (WGS) entry which is preliminary data.</text>
</comment>
<keyword evidence="1" id="KW-1133">Transmembrane helix</keyword>
<dbReference type="EMBL" id="PZJH01000005">
    <property type="protein sequence ID" value="RAK44181.1"/>
    <property type="molecule type" value="Genomic_DNA"/>
</dbReference>
<dbReference type="Proteomes" id="UP000249808">
    <property type="component" value="Unassembled WGS sequence"/>
</dbReference>
<evidence type="ECO:0000256" key="1">
    <source>
        <dbReference type="SAM" id="Phobius"/>
    </source>
</evidence>
<protein>
    <recommendedName>
        <fullName evidence="2">YdbS-like PH domain-containing protein</fullName>
    </recommendedName>
</protein>
<dbReference type="PANTHER" id="PTHR34473">
    <property type="entry name" value="UPF0699 TRANSMEMBRANE PROTEIN YDBS"/>
    <property type="match status" value="1"/>
</dbReference>
<feature type="transmembrane region" description="Helical" evidence="1">
    <location>
        <begin position="29"/>
        <end position="49"/>
    </location>
</feature>
<keyword evidence="1" id="KW-0472">Membrane</keyword>
<organism evidence="3 4">
    <name type="scientific">Macrococcus epidermidis</name>
    <dbReference type="NCBI Taxonomy" id="1902580"/>
    <lineage>
        <taxon>Bacteria</taxon>
        <taxon>Bacillati</taxon>
        <taxon>Bacillota</taxon>
        <taxon>Bacilli</taxon>
        <taxon>Bacillales</taxon>
        <taxon>Staphylococcaceae</taxon>
        <taxon>Macrococcus</taxon>
    </lineage>
</organism>
<evidence type="ECO:0000313" key="4">
    <source>
        <dbReference type="Proteomes" id="UP000249808"/>
    </source>
</evidence>
<feature type="transmembrane region" description="Helical" evidence="1">
    <location>
        <begin position="55"/>
        <end position="76"/>
    </location>
</feature>
<dbReference type="PANTHER" id="PTHR34473:SF2">
    <property type="entry name" value="UPF0699 TRANSMEMBRANE PROTEIN YDBT"/>
    <property type="match status" value="1"/>
</dbReference>
<dbReference type="AlphaFoldDB" id="A0A327ZP88"/>
<gene>
    <name evidence="3" type="ORF">BHU61_10430</name>
</gene>
<feature type="domain" description="YdbS-like PH" evidence="2">
    <location>
        <begin position="76"/>
        <end position="152"/>
    </location>
</feature>
<name>A0A327ZP88_9STAP</name>
<evidence type="ECO:0000259" key="2">
    <source>
        <dbReference type="Pfam" id="PF03703"/>
    </source>
</evidence>
<sequence length="164" mass="19363">MEAIELYFEPLPHAQPANTPKYRRIKWSIYTLLTLAICTGLYFGINWLYEWRYTYLIFLLMLIPIYILSLGIFLSYKYTRYQLNQATLEMNSGAFFMSRKIVPLDLMQSVKIEQGFIMKKFNLAVVTVYTRGDMVVLPYMETKEAEALAERIIARIKEIHHGRN</sequence>
<dbReference type="Pfam" id="PF03703">
    <property type="entry name" value="bPH_2"/>
    <property type="match status" value="1"/>
</dbReference>
<accession>A0A327ZP88</accession>